<evidence type="ECO:0000313" key="2">
    <source>
        <dbReference type="Proteomes" id="UP000092993"/>
    </source>
</evidence>
<reference evidence="1 2" key="1">
    <citation type="submission" date="2016-03" db="EMBL/GenBank/DDBJ databases">
        <title>Whole genome sequencing of Grifola frondosa 9006-11.</title>
        <authorList>
            <person name="Min B."/>
            <person name="Park H."/>
            <person name="Kim J.-G."/>
            <person name="Cho H."/>
            <person name="Oh Y.-L."/>
            <person name="Kong W.-S."/>
            <person name="Choi I.-G."/>
        </authorList>
    </citation>
    <scope>NUCLEOTIDE SEQUENCE [LARGE SCALE GENOMIC DNA]</scope>
    <source>
        <strain evidence="1 2">9006-11</strain>
    </source>
</reference>
<feature type="non-terminal residue" evidence="1">
    <location>
        <position position="113"/>
    </location>
</feature>
<comment type="caution">
    <text evidence="1">The sequence shown here is derived from an EMBL/GenBank/DDBJ whole genome shotgun (WGS) entry which is preliminary data.</text>
</comment>
<feature type="non-terminal residue" evidence="1">
    <location>
        <position position="1"/>
    </location>
</feature>
<dbReference type="EMBL" id="LUGG01000011">
    <property type="protein sequence ID" value="OBZ71273.1"/>
    <property type="molecule type" value="Genomic_DNA"/>
</dbReference>
<protein>
    <submittedName>
        <fullName evidence="1">Uncharacterized protein</fullName>
    </submittedName>
</protein>
<dbReference type="Proteomes" id="UP000092993">
    <property type="component" value="Unassembled WGS sequence"/>
</dbReference>
<sequence length="113" mass="13368">QTPWNYNCIPENWTIQSYAPTPCSANSATKTRRLLHVTYMIAFWCLLRGDEVLKIQVHNIETSEKFLEVFRNNLLDIGYDSHQYDMHFFHHGGCQWLASGCRWLIRQVYDWAG</sequence>
<gene>
    <name evidence="1" type="ORF">A0H81_08354</name>
</gene>
<evidence type="ECO:0000313" key="1">
    <source>
        <dbReference type="EMBL" id="OBZ71273.1"/>
    </source>
</evidence>
<accession>A0A1C7M2U5</accession>
<dbReference type="OrthoDB" id="2795280at2759"/>
<keyword evidence="2" id="KW-1185">Reference proteome</keyword>
<proteinExistence type="predicted"/>
<name>A0A1C7M2U5_GRIFR</name>
<dbReference type="AlphaFoldDB" id="A0A1C7M2U5"/>
<organism evidence="1 2">
    <name type="scientific">Grifola frondosa</name>
    <name type="common">Maitake</name>
    <name type="synonym">Polyporus frondosus</name>
    <dbReference type="NCBI Taxonomy" id="5627"/>
    <lineage>
        <taxon>Eukaryota</taxon>
        <taxon>Fungi</taxon>
        <taxon>Dikarya</taxon>
        <taxon>Basidiomycota</taxon>
        <taxon>Agaricomycotina</taxon>
        <taxon>Agaricomycetes</taxon>
        <taxon>Polyporales</taxon>
        <taxon>Grifolaceae</taxon>
        <taxon>Grifola</taxon>
    </lineage>
</organism>